<keyword evidence="1" id="KW-0472">Membrane</keyword>
<dbReference type="EMBL" id="CP118166">
    <property type="protein sequence ID" value="WDI31626.1"/>
    <property type="molecule type" value="Genomic_DNA"/>
</dbReference>
<protein>
    <submittedName>
        <fullName evidence="2">Uncharacterized protein</fullName>
    </submittedName>
</protein>
<proteinExistence type="predicted"/>
<sequence>MQSKSVWASAATAFLVGVESFVVAFTAAWVSLTLAFHMQSWKTPTLIIAAAFSFWSAASVFQMSENAARAELELQRIALETATRSSNKRKELTTPTDIDA</sequence>
<dbReference type="Proteomes" id="UP001214043">
    <property type="component" value="Chromosome"/>
</dbReference>
<accession>A0AAE9ZIJ3</accession>
<organism evidence="2 3">
    <name type="scientific">Hyphococcus flavus</name>
    <dbReference type="NCBI Taxonomy" id="1866326"/>
    <lineage>
        <taxon>Bacteria</taxon>
        <taxon>Pseudomonadati</taxon>
        <taxon>Pseudomonadota</taxon>
        <taxon>Alphaproteobacteria</taxon>
        <taxon>Parvularculales</taxon>
        <taxon>Parvularculaceae</taxon>
        <taxon>Hyphococcus</taxon>
    </lineage>
</organism>
<evidence type="ECO:0000313" key="3">
    <source>
        <dbReference type="Proteomes" id="UP001214043"/>
    </source>
</evidence>
<gene>
    <name evidence="2" type="ORF">PUV54_00265</name>
</gene>
<keyword evidence="3" id="KW-1185">Reference proteome</keyword>
<evidence type="ECO:0000313" key="2">
    <source>
        <dbReference type="EMBL" id="WDI31626.1"/>
    </source>
</evidence>
<name>A0AAE9ZIJ3_9PROT</name>
<reference evidence="2" key="1">
    <citation type="submission" date="2023-02" db="EMBL/GenBank/DDBJ databases">
        <title>Genome sequence of Hyphococcus flavus.</title>
        <authorList>
            <person name="Rong J.-C."/>
            <person name="Zhao Q."/>
            <person name="Yi M."/>
            <person name="Wu J.-Y."/>
        </authorList>
    </citation>
    <scope>NUCLEOTIDE SEQUENCE</scope>
    <source>
        <strain evidence="2">MCCC 1K03223</strain>
    </source>
</reference>
<evidence type="ECO:0000256" key="1">
    <source>
        <dbReference type="SAM" id="Phobius"/>
    </source>
</evidence>
<dbReference type="AlphaFoldDB" id="A0AAE9ZIJ3"/>
<keyword evidence="1" id="KW-1133">Transmembrane helix</keyword>
<keyword evidence="1" id="KW-0812">Transmembrane</keyword>
<feature type="transmembrane region" description="Helical" evidence="1">
    <location>
        <begin position="45"/>
        <end position="63"/>
    </location>
</feature>
<dbReference type="RefSeq" id="WP_274493513.1">
    <property type="nucleotide sequence ID" value="NZ_CP118166.1"/>
</dbReference>
<dbReference type="KEGG" id="hfl:PUV54_00265"/>